<evidence type="ECO:0000256" key="1">
    <source>
        <dbReference type="ARBA" id="ARBA00004402"/>
    </source>
</evidence>
<name>A0A7L1DRU8_9PASS</name>
<keyword evidence="5" id="KW-0945">Host-virus interaction</keyword>
<keyword evidence="10" id="KW-0564">Palmitate</keyword>
<dbReference type="InterPro" id="IPR018154">
    <property type="entry name" value="TLV/ENV_coat_polyprotein"/>
</dbReference>
<evidence type="ECO:0000256" key="12">
    <source>
        <dbReference type="ARBA" id="ARBA00023180"/>
    </source>
</evidence>
<evidence type="ECO:0000256" key="7">
    <source>
        <dbReference type="ARBA" id="ARBA00022870"/>
    </source>
</evidence>
<keyword evidence="16" id="KW-1185">Reference proteome</keyword>
<dbReference type="EMBL" id="VXBA01006213">
    <property type="protein sequence ID" value="NXM79070.1"/>
    <property type="molecule type" value="Genomic_DNA"/>
</dbReference>
<evidence type="ECO:0000256" key="10">
    <source>
        <dbReference type="ARBA" id="ARBA00023139"/>
    </source>
</evidence>
<evidence type="ECO:0000256" key="3">
    <source>
        <dbReference type="ARBA" id="ARBA00004563"/>
    </source>
</evidence>
<comment type="caution">
    <text evidence="15">The sequence shown here is derived from an EMBL/GenBank/DDBJ whole genome shotgun (WGS) entry which is preliminary data.</text>
</comment>
<proteinExistence type="predicted"/>
<keyword evidence="9 14" id="KW-0472">Membrane</keyword>
<dbReference type="Proteomes" id="UP000553648">
    <property type="component" value="Unassembled WGS sequence"/>
</dbReference>
<evidence type="ECO:0000256" key="13">
    <source>
        <dbReference type="ARBA" id="ARBA00023288"/>
    </source>
</evidence>
<feature type="non-terminal residue" evidence="15">
    <location>
        <position position="1"/>
    </location>
</feature>
<dbReference type="AlphaFoldDB" id="A0A7L1DRU8"/>
<feature type="non-terminal residue" evidence="15">
    <location>
        <position position="76"/>
    </location>
</feature>
<evidence type="ECO:0000256" key="6">
    <source>
        <dbReference type="ARBA" id="ARBA00022692"/>
    </source>
</evidence>
<keyword evidence="13" id="KW-0449">Lipoprotein</keyword>
<evidence type="ECO:0000256" key="14">
    <source>
        <dbReference type="SAM" id="Phobius"/>
    </source>
</evidence>
<comment type="subcellular location">
    <subcellularLocation>
        <location evidence="1">Host cell membrane</location>
        <topology evidence="1">Single-pass type I membrane protein</topology>
    </subcellularLocation>
    <subcellularLocation>
        <location evidence="2">Host endomembrane system</location>
        <topology evidence="2">Peripheral membrane protein</topology>
    </subcellularLocation>
    <subcellularLocation>
        <location evidence="3">Virion membrane</location>
        <topology evidence="3">Single-pass type I membrane protein</topology>
    </subcellularLocation>
</comment>
<keyword evidence="12" id="KW-0325">Glycoprotein</keyword>
<keyword evidence="8 14" id="KW-1133">Transmembrane helix</keyword>
<feature type="transmembrane region" description="Helical" evidence="14">
    <location>
        <begin position="31"/>
        <end position="57"/>
    </location>
</feature>
<keyword evidence="6 14" id="KW-0812">Transmembrane</keyword>
<dbReference type="OrthoDB" id="9633697at2759"/>
<protein>
    <submittedName>
        <fullName evidence="15">ENV1 protein</fullName>
    </submittedName>
</protein>
<sequence>MAELRDRLAKRKSEREDQQNWFKSWFTNSPWLTSLISALAGPILIVFLALAFGPCILNKLVSFVKSRLEKLNIMFV</sequence>
<keyword evidence="11" id="KW-1015">Disulfide bond</keyword>
<evidence type="ECO:0000313" key="15">
    <source>
        <dbReference type="EMBL" id="NXM79070.1"/>
    </source>
</evidence>
<dbReference type="Pfam" id="PF00429">
    <property type="entry name" value="TLV_coat"/>
    <property type="match status" value="1"/>
</dbReference>
<evidence type="ECO:0000256" key="8">
    <source>
        <dbReference type="ARBA" id="ARBA00022989"/>
    </source>
</evidence>
<evidence type="ECO:0000256" key="4">
    <source>
        <dbReference type="ARBA" id="ARBA00022511"/>
    </source>
</evidence>
<evidence type="ECO:0000256" key="2">
    <source>
        <dbReference type="ARBA" id="ARBA00004531"/>
    </source>
</evidence>
<keyword evidence="4" id="KW-1032">Host cell membrane</keyword>
<dbReference type="PANTHER" id="PTHR10424">
    <property type="entry name" value="VIRAL ENVELOPE PROTEIN"/>
    <property type="match status" value="1"/>
</dbReference>
<accession>A0A7L1DRU8</accession>
<evidence type="ECO:0000256" key="11">
    <source>
        <dbReference type="ARBA" id="ARBA00023157"/>
    </source>
</evidence>
<evidence type="ECO:0000256" key="5">
    <source>
        <dbReference type="ARBA" id="ARBA00022581"/>
    </source>
</evidence>
<evidence type="ECO:0000313" key="16">
    <source>
        <dbReference type="Proteomes" id="UP000553648"/>
    </source>
</evidence>
<dbReference type="PANTHER" id="PTHR10424:SF81">
    <property type="entry name" value="ERVV2 PROTEIN"/>
    <property type="match status" value="1"/>
</dbReference>
<keyword evidence="7" id="KW-1043">Host membrane</keyword>
<reference evidence="15 16" key="1">
    <citation type="submission" date="2019-09" db="EMBL/GenBank/DDBJ databases">
        <title>Bird 10,000 Genomes (B10K) Project - Family phase.</title>
        <authorList>
            <person name="Zhang G."/>
        </authorList>
    </citation>
    <scope>NUCLEOTIDE SEQUENCE [LARGE SCALE GENOMIC DNA]</scope>
    <source>
        <strain evidence="15">B10K-DU-002-03</strain>
        <tissue evidence="15">Muscle</tissue>
    </source>
</reference>
<gene>
    <name evidence="15" type="primary">Env1_5</name>
    <name evidence="15" type="ORF">SERLUN_R15279</name>
</gene>
<evidence type="ECO:0000256" key="9">
    <source>
        <dbReference type="ARBA" id="ARBA00023136"/>
    </source>
</evidence>
<organism evidence="15 16">
    <name type="scientific">Serilophus lunatus</name>
    <name type="common">silver-breasted broadbill</name>
    <dbReference type="NCBI Taxonomy" id="239386"/>
    <lineage>
        <taxon>Eukaryota</taxon>
        <taxon>Metazoa</taxon>
        <taxon>Chordata</taxon>
        <taxon>Craniata</taxon>
        <taxon>Vertebrata</taxon>
        <taxon>Euteleostomi</taxon>
        <taxon>Archelosauria</taxon>
        <taxon>Archosauria</taxon>
        <taxon>Dinosauria</taxon>
        <taxon>Saurischia</taxon>
        <taxon>Theropoda</taxon>
        <taxon>Coelurosauria</taxon>
        <taxon>Aves</taxon>
        <taxon>Neognathae</taxon>
        <taxon>Neoaves</taxon>
        <taxon>Telluraves</taxon>
        <taxon>Australaves</taxon>
        <taxon>Passeriformes</taxon>
        <taxon>Eurylaimidae</taxon>
        <taxon>Serilophus</taxon>
    </lineage>
</organism>